<accession>A0A1H2EYM9</accession>
<dbReference type="Gene3D" id="2.160.10.10">
    <property type="entry name" value="Hexapeptide repeat proteins"/>
    <property type="match status" value="1"/>
</dbReference>
<organism evidence="1 2">
    <name type="scientific">Desulfobacula phenolica</name>
    <dbReference type="NCBI Taxonomy" id="90732"/>
    <lineage>
        <taxon>Bacteria</taxon>
        <taxon>Pseudomonadati</taxon>
        <taxon>Thermodesulfobacteriota</taxon>
        <taxon>Desulfobacteria</taxon>
        <taxon>Desulfobacterales</taxon>
        <taxon>Desulfobacteraceae</taxon>
        <taxon>Desulfobacula</taxon>
    </lineage>
</organism>
<dbReference type="SUPFAM" id="SSF51161">
    <property type="entry name" value="Trimeric LpxA-like enzymes"/>
    <property type="match status" value="1"/>
</dbReference>
<keyword evidence="2" id="KW-1185">Reference proteome</keyword>
<evidence type="ECO:0000313" key="2">
    <source>
        <dbReference type="Proteomes" id="UP000199608"/>
    </source>
</evidence>
<name>A0A1H2EYM9_9BACT</name>
<sequence>MEKTIVNTLIKKGVKIPNPESVYISEDVNPDRISGENVTIYTGCKIVGERSLVMRNSQLGYEAPVTLENTLVGENTKLKGGFFTNAVFAGDNSFGSGAHVRDGTILEEQSNAAHTVGLKQTILFPFVTIGSLINFCDCLMAGGTSRKDHSEVGSSFIHFNYTPNQDKATPSMMGNVHQGVMLNSKPIFLGGQGGLVGPVRIGYGCITAAGSIIRKNELKQGRLVLGGAFKEVSVPRQYDVYTNISHIFNNNIHYIAGLISLKSWYKHIRPLFVYDEFSRALINGMQKNLDMCIKERIHRFKIFCEKLNLSKEILLLKTKDNNSKSILIHDKAMDKFKLASQIFNAEVGNKKINKNGEAFVFAVEKKTEQTGKKYIKTIQSLDPDESKKGIQWLFDIEQNMVEQLLI</sequence>
<dbReference type="EMBL" id="FNLL01000003">
    <property type="protein sequence ID" value="SDT99838.1"/>
    <property type="molecule type" value="Genomic_DNA"/>
</dbReference>
<evidence type="ECO:0000313" key="1">
    <source>
        <dbReference type="EMBL" id="SDT99838.1"/>
    </source>
</evidence>
<reference evidence="2" key="1">
    <citation type="submission" date="2016-10" db="EMBL/GenBank/DDBJ databases">
        <authorList>
            <person name="Varghese N."/>
            <person name="Submissions S."/>
        </authorList>
    </citation>
    <scope>NUCLEOTIDE SEQUENCE [LARGE SCALE GENOMIC DNA]</scope>
    <source>
        <strain evidence="2">DSM 3384</strain>
    </source>
</reference>
<gene>
    <name evidence="1" type="ORF">SAMN04487931_103420</name>
</gene>
<dbReference type="InterPro" id="IPR011004">
    <property type="entry name" value="Trimer_LpxA-like_sf"/>
</dbReference>
<proteinExistence type="predicted"/>
<protein>
    <submittedName>
        <fullName evidence="1">UDP-N-acetylglucosamine/UDP-N-acetylgalactosamine diphosphorylase</fullName>
    </submittedName>
</protein>
<dbReference type="AlphaFoldDB" id="A0A1H2EYM9"/>
<dbReference type="Proteomes" id="UP000199608">
    <property type="component" value="Unassembled WGS sequence"/>
</dbReference>